<dbReference type="EMBL" id="LXQA010358857">
    <property type="protein sequence ID" value="MCI46533.1"/>
    <property type="molecule type" value="Genomic_DNA"/>
</dbReference>
<dbReference type="GO" id="GO:0016853">
    <property type="term" value="F:isomerase activity"/>
    <property type="evidence" value="ECO:0007669"/>
    <property type="project" value="UniProtKB-KW"/>
</dbReference>
<reference evidence="1 2" key="1">
    <citation type="journal article" date="2018" name="Front. Plant Sci.">
        <title>Red Clover (Trifolium pratense) and Zigzag Clover (T. medium) - A Picture of Genomic Similarities and Differences.</title>
        <authorList>
            <person name="Dluhosova J."/>
            <person name="Istvanek J."/>
            <person name="Nedelnik J."/>
            <person name="Repkova J."/>
        </authorList>
    </citation>
    <scope>NUCLEOTIDE SEQUENCE [LARGE SCALE GENOMIC DNA]</scope>
    <source>
        <strain evidence="2">cv. 10/8</strain>
        <tissue evidence="1">Leaf</tissue>
    </source>
</reference>
<protein>
    <submittedName>
        <fullName evidence="1">1-deoxy-D-xylulose 5-phosphate reductoisomerase</fullName>
    </submittedName>
</protein>
<feature type="non-terminal residue" evidence="1">
    <location>
        <position position="1"/>
    </location>
</feature>
<proteinExistence type="predicted"/>
<accession>A0A392SC66</accession>
<organism evidence="1 2">
    <name type="scientific">Trifolium medium</name>
    <dbReference type="NCBI Taxonomy" id="97028"/>
    <lineage>
        <taxon>Eukaryota</taxon>
        <taxon>Viridiplantae</taxon>
        <taxon>Streptophyta</taxon>
        <taxon>Embryophyta</taxon>
        <taxon>Tracheophyta</taxon>
        <taxon>Spermatophyta</taxon>
        <taxon>Magnoliopsida</taxon>
        <taxon>eudicotyledons</taxon>
        <taxon>Gunneridae</taxon>
        <taxon>Pentapetalae</taxon>
        <taxon>rosids</taxon>
        <taxon>fabids</taxon>
        <taxon>Fabales</taxon>
        <taxon>Fabaceae</taxon>
        <taxon>Papilionoideae</taxon>
        <taxon>50 kb inversion clade</taxon>
        <taxon>NPAAA clade</taxon>
        <taxon>Hologalegina</taxon>
        <taxon>IRL clade</taxon>
        <taxon>Trifolieae</taxon>
        <taxon>Trifolium</taxon>
    </lineage>
</organism>
<sequence>ELKVGLADMEHKPKIIPGEQGAIEVARYPDAATIVTGNSWLRRIEGILKLDIVYFINPVRPVKVYMFMTSC</sequence>
<keyword evidence="2" id="KW-1185">Reference proteome</keyword>
<evidence type="ECO:0000313" key="2">
    <source>
        <dbReference type="Proteomes" id="UP000265520"/>
    </source>
</evidence>
<keyword evidence="1" id="KW-0413">Isomerase</keyword>
<evidence type="ECO:0000313" key="1">
    <source>
        <dbReference type="EMBL" id="MCI46533.1"/>
    </source>
</evidence>
<dbReference type="Proteomes" id="UP000265520">
    <property type="component" value="Unassembled WGS sequence"/>
</dbReference>
<comment type="caution">
    <text evidence="1">The sequence shown here is derived from an EMBL/GenBank/DDBJ whole genome shotgun (WGS) entry which is preliminary data.</text>
</comment>
<dbReference type="AlphaFoldDB" id="A0A392SC66"/>
<name>A0A392SC66_9FABA</name>